<organism evidence="2 3">
    <name type="scientific">Metabacillus lacus</name>
    <dbReference type="NCBI Taxonomy" id="1983721"/>
    <lineage>
        <taxon>Bacteria</taxon>
        <taxon>Bacillati</taxon>
        <taxon>Bacillota</taxon>
        <taxon>Bacilli</taxon>
        <taxon>Bacillales</taxon>
        <taxon>Bacillaceae</taxon>
        <taxon>Metabacillus</taxon>
    </lineage>
</organism>
<sequence>MVEKNSFITELKDLARDQMANAQNRLEIAEALENNMEDKELLEKIEVLYRENRDLFQKSAELESRLFHSN</sequence>
<proteinExistence type="predicted"/>
<keyword evidence="1" id="KW-0175">Coiled coil</keyword>
<comment type="caution">
    <text evidence="2">The sequence shown here is derived from an EMBL/GenBank/DDBJ whole genome shotgun (WGS) entry which is preliminary data.</text>
</comment>
<evidence type="ECO:0000313" key="3">
    <source>
        <dbReference type="Proteomes" id="UP000448867"/>
    </source>
</evidence>
<evidence type="ECO:0000313" key="2">
    <source>
        <dbReference type="EMBL" id="MRX73205.1"/>
    </source>
</evidence>
<accession>A0A7X2LY39</accession>
<feature type="coiled-coil region" evidence="1">
    <location>
        <begin position="12"/>
        <end position="65"/>
    </location>
</feature>
<evidence type="ECO:0000256" key="1">
    <source>
        <dbReference type="SAM" id="Coils"/>
    </source>
</evidence>
<gene>
    <name evidence="2" type="ORF">GJU40_13730</name>
</gene>
<protein>
    <submittedName>
        <fullName evidence="2">Uncharacterized protein</fullName>
    </submittedName>
</protein>
<dbReference type="EMBL" id="WKKI01000029">
    <property type="protein sequence ID" value="MRX73205.1"/>
    <property type="molecule type" value="Genomic_DNA"/>
</dbReference>
<reference evidence="2 3" key="1">
    <citation type="submission" date="2019-11" db="EMBL/GenBank/DDBJ databases">
        <title>Bacillus lacus genome.</title>
        <authorList>
            <person name="Allen C.J."/>
            <person name="Newman J.D."/>
        </authorList>
    </citation>
    <scope>NUCLEOTIDE SEQUENCE [LARGE SCALE GENOMIC DNA]</scope>
    <source>
        <strain evidence="2 3">KCTC 33946</strain>
    </source>
</reference>
<name>A0A7X2LY39_9BACI</name>
<dbReference type="Proteomes" id="UP000448867">
    <property type="component" value="Unassembled WGS sequence"/>
</dbReference>
<dbReference type="AlphaFoldDB" id="A0A7X2LY39"/>
<keyword evidence="3" id="KW-1185">Reference proteome</keyword>
<dbReference type="RefSeq" id="WP_154308635.1">
    <property type="nucleotide sequence ID" value="NZ_WKKI01000029.1"/>
</dbReference>